<organism evidence="3 4">
    <name type="scientific">Pelomonas dachongensis</name>
    <dbReference type="NCBI Taxonomy" id="3299029"/>
    <lineage>
        <taxon>Bacteria</taxon>
        <taxon>Pseudomonadati</taxon>
        <taxon>Pseudomonadota</taxon>
        <taxon>Betaproteobacteria</taxon>
        <taxon>Burkholderiales</taxon>
        <taxon>Sphaerotilaceae</taxon>
        <taxon>Roseateles</taxon>
    </lineage>
</organism>
<evidence type="ECO:0000313" key="4">
    <source>
        <dbReference type="Proteomes" id="UP001606300"/>
    </source>
</evidence>
<sequence length="838" mass="89781">MSQDRSNELAGPASSASPLLVNAQAPVHGAWDEMRHADCALRPTWARFAAKFEGAGIPAGTAGAAALAQRKVRLADQLQCDGITYNQYGKDRRDARPWSLELLPLLIDYPEWTQIEAGVVQRAELIEALLADCYGARRLQAEGLLPDQFLSRHPGWMRSLIGHPPAGGRHVYVLAFDLGREPDGVWSVLAQSTHRFSGLAYALHNRTLISSQFPDALRELAVRPVADALRSVVRVLQDAATVLADRAGHGAPRLVLLAPGPANEAYFEHAYTASQFGLTLTDGRDLTILGNQLFLQTVEGLEPVHGVLRRLDDAFCDPLELRADSVLGVPGMMAAARAGTFVMANAFGSSFVESPTLLAFLPPISERLLGQPLLMRSLSTWWCGQPSSWAAVRGNLCGKALRATFDSGHRTPPTLQDPSLVEAVVSADPAAWTVQDQPRLSRAPVYSDDGLVTRPAVLRVYASVDHNGLWQVMPGGLTRVATREGASFSSHEGGSSLDTWVLGEPGSPRPATTVKPQPLGAHQRRCLVTHDTGEKLFWLGRYTERCQQQLRLVQAALTGLGAGPLGSALTLLALSHGLLRDEAQPTGQAVLAGLIDSQGGGLAQTLTALEGLGGDLRQCLADDHWRWLTRLHRDFMTAQVPHGADPAGALAALETLGTKLELVLAAQTAAANRDDGWRLTTCGRLVERLNCQALTLRALLDPTDPSTVAGGGPGIVVLLALFESRQSCPAQIRRHDGAFAIGKLLALDETHPYSLASTLAQLRSELALLPAVLRPEAVLALLPPSGVGLNTLDAATSADAFAGMLVRLACDLEQRSATVSDRLGEIFARSPEWSLRCD</sequence>
<name>A0ABW7EUS7_9BURK</name>
<dbReference type="RefSeq" id="WP_394473279.1">
    <property type="nucleotide sequence ID" value="NZ_JBIGHY010000018.1"/>
</dbReference>
<evidence type="ECO:0000259" key="2">
    <source>
        <dbReference type="Pfam" id="PF14403"/>
    </source>
</evidence>
<dbReference type="SUPFAM" id="SSF56059">
    <property type="entry name" value="Glutathione synthetase ATP-binding domain-like"/>
    <property type="match status" value="1"/>
</dbReference>
<evidence type="ECO:0000259" key="1">
    <source>
        <dbReference type="Pfam" id="PF04168"/>
    </source>
</evidence>
<dbReference type="InterPro" id="IPR051680">
    <property type="entry name" value="ATP-dep_Glu-Cys_Ligase-2"/>
</dbReference>
<feature type="domain" description="Circularly permuted ATP-grasp type 2" evidence="2">
    <location>
        <begin position="104"/>
        <end position="481"/>
    </location>
</feature>
<accession>A0ABW7EUS7</accession>
<comment type="caution">
    <text evidence="3">The sequence shown here is derived from an EMBL/GenBank/DDBJ whole genome shotgun (WGS) entry which is preliminary data.</text>
</comment>
<dbReference type="Pfam" id="PF14403">
    <property type="entry name" value="CP_ATPgrasp_2"/>
    <property type="match status" value="1"/>
</dbReference>
<dbReference type="InterPro" id="IPR025841">
    <property type="entry name" value="CP_ATPgrasp_2"/>
</dbReference>
<reference evidence="3 4" key="1">
    <citation type="submission" date="2024-09" db="EMBL/GenBank/DDBJ databases">
        <title>Novel species of the genus Pelomonas and Roseateles isolated from streams.</title>
        <authorList>
            <person name="Lu H."/>
        </authorList>
    </citation>
    <scope>NUCLEOTIDE SEQUENCE [LARGE SCALE GENOMIC DNA]</scope>
    <source>
        <strain evidence="3 4">DC23W</strain>
    </source>
</reference>
<evidence type="ECO:0000313" key="3">
    <source>
        <dbReference type="EMBL" id="MFG6417220.1"/>
    </source>
</evidence>
<dbReference type="Pfam" id="PF04168">
    <property type="entry name" value="Alpha-E"/>
    <property type="match status" value="1"/>
</dbReference>
<proteinExistence type="predicted"/>
<dbReference type="EMBL" id="JBIGHY010000018">
    <property type="protein sequence ID" value="MFG6417220.1"/>
    <property type="molecule type" value="Genomic_DNA"/>
</dbReference>
<feature type="domain" description="DUF403" evidence="1">
    <location>
        <begin position="533"/>
        <end position="825"/>
    </location>
</feature>
<dbReference type="Gene3D" id="3.40.50.11290">
    <property type="match status" value="1"/>
</dbReference>
<keyword evidence="4" id="KW-1185">Reference proteome</keyword>
<dbReference type="PANTHER" id="PTHR34595">
    <property type="entry name" value="BLR5612 PROTEIN"/>
    <property type="match status" value="1"/>
</dbReference>
<gene>
    <name evidence="3" type="ORF">ACG02S_25325</name>
</gene>
<protein>
    <submittedName>
        <fullName evidence="3">Circularly permuted type 2 ATP-grasp protein</fullName>
    </submittedName>
</protein>
<dbReference type="InterPro" id="IPR007296">
    <property type="entry name" value="DUF403"/>
</dbReference>
<dbReference type="Proteomes" id="UP001606300">
    <property type="component" value="Unassembled WGS sequence"/>
</dbReference>
<dbReference type="PANTHER" id="PTHR34595:SF2">
    <property type="entry name" value="BLR2978 PROTEIN"/>
    <property type="match status" value="1"/>
</dbReference>